<feature type="region of interest" description="Disordered" evidence="6">
    <location>
        <begin position="64"/>
        <end position="83"/>
    </location>
</feature>
<dbReference type="GO" id="GO:0016567">
    <property type="term" value="P:protein ubiquitination"/>
    <property type="evidence" value="ECO:0007669"/>
    <property type="project" value="TreeGrafter"/>
</dbReference>
<keyword evidence="4" id="KW-0862">Zinc</keyword>
<feature type="compositionally biased region" description="Basic and acidic residues" evidence="6">
    <location>
        <begin position="89"/>
        <end position="104"/>
    </location>
</feature>
<dbReference type="PANTHER" id="PTHR15710">
    <property type="entry name" value="E3 UBIQUITIN-PROTEIN LIGASE PRAJA"/>
    <property type="match status" value="1"/>
</dbReference>
<feature type="domain" description="RING-type" evidence="7">
    <location>
        <begin position="241"/>
        <end position="282"/>
    </location>
</feature>
<keyword evidence="9" id="KW-1185">Reference proteome</keyword>
<dbReference type="GO" id="GO:0061630">
    <property type="term" value="F:ubiquitin protein ligase activity"/>
    <property type="evidence" value="ECO:0007669"/>
    <property type="project" value="TreeGrafter"/>
</dbReference>
<organism evidence="8 9">
    <name type="scientific">Saprolegnia parasitica (strain CBS 223.65)</name>
    <dbReference type="NCBI Taxonomy" id="695850"/>
    <lineage>
        <taxon>Eukaryota</taxon>
        <taxon>Sar</taxon>
        <taxon>Stramenopiles</taxon>
        <taxon>Oomycota</taxon>
        <taxon>Saprolegniomycetes</taxon>
        <taxon>Saprolegniales</taxon>
        <taxon>Saprolegniaceae</taxon>
        <taxon>Saprolegnia</taxon>
    </lineage>
</organism>
<feature type="region of interest" description="Disordered" evidence="6">
    <location>
        <begin position="292"/>
        <end position="311"/>
    </location>
</feature>
<sequence>MVASTDVDATLPREAAPTVAPTYWCHECASNVTTIFNVESHELECQGCGGCFVEELEEDAADRPQNFVPPAAEPPRDDEQDALPPEMFRLELPGRRPRDADRAAPNEANTPYAQALPRREEGRRGGPLFEATSNGAARTTRNRIFTRTGTGHPVEVYISGGNAIGGSGLLNAIGSMLQMQPGQGAPATIGDYAFGNISTIINHLMQNDPNQHGAPPASKSVVESLPVVHITEEDVAKNQDCAVCKDMFALHDEIRRLPCTHDFHPDCILPWLAQHNSCPVCRFELPTDDQEYENHKHANRAPAPSSSRASS</sequence>
<evidence type="ECO:0000256" key="6">
    <source>
        <dbReference type="SAM" id="MobiDB-lite"/>
    </source>
</evidence>
<dbReference type="InterPro" id="IPR001841">
    <property type="entry name" value="Znf_RING"/>
</dbReference>
<accession>A0A067CFN4</accession>
<evidence type="ECO:0000256" key="2">
    <source>
        <dbReference type="ARBA" id="ARBA00022723"/>
    </source>
</evidence>
<dbReference type="OMA" id="WQLVFME"/>
<protein>
    <recommendedName>
        <fullName evidence="7">RING-type domain-containing protein</fullName>
    </recommendedName>
</protein>
<dbReference type="STRING" id="695850.A0A067CFN4"/>
<feature type="compositionally biased region" description="Polar residues" evidence="6">
    <location>
        <begin position="131"/>
        <end position="140"/>
    </location>
</feature>
<dbReference type="SMART" id="SM00184">
    <property type="entry name" value="RING"/>
    <property type="match status" value="1"/>
</dbReference>
<evidence type="ECO:0000259" key="7">
    <source>
        <dbReference type="PROSITE" id="PS50089"/>
    </source>
</evidence>
<evidence type="ECO:0000256" key="5">
    <source>
        <dbReference type="PROSITE-ProRule" id="PRU00175"/>
    </source>
</evidence>
<evidence type="ECO:0000256" key="3">
    <source>
        <dbReference type="ARBA" id="ARBA00022771"/>
    </source>
</evidence>
<name>A0A067CFN4_SAPPC</name>
<dbReference type="Pfam" id="PF13639">
    <property type="entry name" value="zf-RING_2"/>
    <property type="match status" value="1"/>
</dbReference>
<gene>
    <name evidence="8" type="ORF">SPRG_05830</name>
</gene>
<keyword evidence="2" id="KW-0479">Metal-binding</keyword>
<evidence type="ECO:0000313" key="8">
    <source>
        <dbReference type="EMBL" id="KDO29293.1"/>
    </source>
</evidence>
<dbReference type="OrthoDB" id="8062037at2759"/>
<keyword evidence="1" id="KW-0808">Transferase</keyword>
<dbReference type="AlphaFoldDB" id="A0A067CFN4"/>
<evidence type="ECO:0000256" key="1">
    <source>
        <dbReference type="ARBA" id="ARBA00022679"/>
    </source>
</evidence>
<feature type="region of interest" description="Disordered" evidence="6">
    <location>
        <begin position="89"/>
        <end position="140"/>
    </location>
</feature>
<dbReference type="KEGG" id="spar:SPRG_05830"/>
<dbReference type="GO" id="GO:0008270">
    <property type="term" value="F:zinc ion binding"/>
    <property type="evidence" value="ECO:0007669"/>
    <property type="project" value="UniProtKB-KW"/>
</dbReference>
<dbReference type="VEuPathDB" id="FungiDB:SPRG_05830"/>
<dbReference type="InterPro" id="IPR013083">
    <property type="entry name" value="Znf_RING/FYVE/PHD"/>
</dbReference>
<evidence type="ECO:0000313" key="9">
    <source>
        <dbReference type="Proteomes" id="UP000030745"/>
    </source>
</evidence>
<dbReference type="SUPFAM" id="SSF57850">
    <property type="entry name" value="RING/U-box"/>
    <property type="match status" value="1"/>
</dbReference>
<dbReference type="GeneID" id="24128208"/>
<evidence type="ECO:0000256" key="4">
    <source>
        <dbReference type="ARBA" id="ARBA00022833"/>
    </source>
</evidence>
<dbReference type="GO" id="GO:0005737">
    <property type="term" value="C:cytoplasm"/>
    <property type="evidence" value="ECO:0007669"/>
    <property type="project" value="TreeGrafter"/>
</dbReference>
<reference evidence="8 9" key="1">
    <citation type="journal article" date="2013" name="PLoS Genet.">
        <title>Distinctive expansion of potential virulence genes in the genome of the oomycete fish pathogen Saprolegnia parasitica.</title>
        <authorList>
            <person name="Jiang R.H."/>
            <person name="de Bruijn I."/>
            <person name="Haas B.J."/>
            <person name="Belmonte R."/>
            <person name="Lobach L."/>
            <person name="Christie J."/>
            <person name="van den Ackerveken G."/>
            <person name="Bottin A."/>
            <person name="Bulone V."/>
            <person name="Diaz-Moreno S.M."/>
            <person name="Dumas B."/>
            <person name="Fan L."/>
            <person name="Gaulin E."/>
            <person name="Govers F."/>
            <person name="Grenville-Briggs L.J."/>
            <person name="Horner N.R."/>
            <person name="Levin J.Z."/>
            <person name="Mammella M."/>
            <person name="Meijer H.J."/>
            <person name="Morris P."/>
            <person name="Nusbaum C."/>
            <person name="Oome S."/>
            <person name="Phillips A.J."/>
            <person name="van Rooyen D."/>
            <person name="Rzeszutek E."/>
            <person name="Saraiva M."/>
            <person name="Secombes C.J."/>
            <person name="Seidl M.F."/>
            <person name="Snel B."/>
            <person name="Stassen J.H."/>
            <person name="Sykes S."/>
            <person name="Tripathy S."/>
            <person name="van den Berg H."/>
            <person name="Vega-Arreguin J.C."/>
            <person name="Wawra S."/>
            <person name="Young S.K."/>
            <person name="Zeng Q."/>
            <person name="Dieguez-Uribeondo J."/>
            <person name="Russ C."/>
            <person name="Tyler B.M."/>
            <person name="van West P."/>
        </authorList>
    </citation>
    <scope>NUCLEOTIDE SEQUENCE [LARGE SCALE GENOMIC DNA]</scope>
    <source>
        <strain evidence="8 9">CBS 223.65</strain>
    </source>
</reference>
<dbReference type="Gene3D" id="3.30.40.10">
    <property type="entry name" value="Zinc/RING finger domain, C3HC4 (zinc finger)"/>
    <property type="match status" value="1"/>
</dbReference>
<dbReference type="RefSeq" id="XP_012199801.1">
    <property type="nucleotide sequence ID" value="XM_012344411.1"/>
</dbReference>
<dbReference type="PANTHER" id="PTHR15710:SF217">
    <property type="entry name" value="E3 UBIQUITIN-PROTEIN LIGASE RDUF2"/>
    <property type="match status" value="1"/>
</dbReference>
<feature type="compositionally biased region" description="Low complexity" evidence="6">
    <location>
        <begin position="300"/>
        <end position="311"/>
    </location>
</feature>
<dbReference type="PROSITE" id="PS50089">
    <property type="entry name" value="ZF_RING_2"/>
    <property type="match status" value="1"/>
</dbReference>
<dbReference type="EMBL" id="KK583206">
    <property type="protein sequence ID" value="KDO29293.1"/>
    <property type="molecule type" value="Genomic_DNA"/>
</dbReference>
<keyword evidence="3 5" id="KW-0863">Zinc-finger</keyword>
<proteinExistence type="predicted"/>
<dbReference type="Proteomes" id="UP000030745">
    <property type="component" value="Unassembled WGS sequence"/>
</dbReference>
<dbReference type="FunFam" id="3.30.40.10:FF:000022">
    <property type="entry name" value="E3 ubiquitin-protein ligase RING1-like"/>
    <property type="match status" value="1"/>
</dbReference>
<dbReference type="CDD" id="cd16667">
    <property type="entry name" value="RING-H2_RNF126-like"/>
    <property type="match status" value="1"/>
</dbReference>